<protein>
    <submittedName>
        <fullName evidence="2">Uncharacterized protein</fullName>
    </submittedName>
</protein>
<evidence type="ECO:0000256" key="1">
    <source>
        <dbReference type="SAM" id="Phobius"/>
    </source>
</evidence>
<keyword evidence="1" id="KW-0812">Transmembrane</keyword>
<dbReference type="AlphaFoldDB" id="A0A8T0KYA3"/>
<dbReference type="PANTHER" id="PTHR35313:SF1">
    <property type="entry name" value="NO EXINE FORMATION 1"/>
    <property type="match status" value="1"/>
</dbReference>
<dbReference type="PANTHER" id="PTHR35313">
    <property type="entry name" value="NO EXINE FORMATION 1"/>
    <property type="match status" value="1"/>
</dbReference>
<sequence length="77" mass="8261">MLPDKLFASISLKTPSSFAHNYQIAIVLIPSALFLLDLGGTAVVATLVVGLMISYILDALSLKLAAFFAVWFSLIFA</sequence>
<name>A0A8T0KYA3_PHAAN</name>
<dbReference type="Proteomes" id="UP000743370">
    <property type="component" value="Unassembled WGS sequence"/>
</dbReference>
<reference evidence="2 3" key="1">
    <citation type="submission" date="2020-05" db="EMBL/GenBank/DDBJ databases">
        <title>Vigna angularis (adzuki bean) Var. LongXiaoDou No. 4 denovo assembly.</title>
        <authorList>
            <person name="Xiang H."/>
        </authorList>
    </citation>
    <scope>NUCLEOTIDE SEQUENCE [LARGE SCALE GENOMIC DNA]</scope>
    <source>
        <tissue evidence="2">Leaf</tissue>
    </source>
</reference>
<gene>
    <name evidence="2" type="ORF">HKW66_Vig0116180</name>
</gene>
<proteinExistence type="predicted"/>
<feature type="transmembrane region" description="Helical" evidence="1">
    <location>
        <begin position="55"/>
        <end position="76"/>
    </location>
</feature>
<evidence type="ECO:0000313" key="2">
    <source>
        <dbReference type="EMBL" id="KAG2404696.1"/>
    </source>
</evidence>
<dbReference type="EMBL" id="JABFOF010000002">
    <property type="protein sequence ID" value="KAG2404696.1"/>
    <property type="molecule type" value="Genomic_DNA"/>
</dbReference>
<feature type="transmembrane region" description="Helical" evidence="1">
    <location>
        <begin position="22"/>
        <end position="48"/>
    </location>
</feature>
<comment type="caution">
    <text evidence="2">The sequence shown here is derived from an EMBL/GenBank/DDBJ whole genome shotgun (WGS) entry which is preliminary data.</text>
</comment>
<evidence type="ECO:0000313" key="3">
    <source>
        <dbReference type="Proteomes" id="UP000743370"/>
    </source>
</evidence>
<accession>A0A8T0KYA3</accession>
<organism evidence="2 3">
    <name type="scientific">Phaseolus angularis</name>
    <name type="common">Azuki bean</name>
    <name type="synonym">Vigna angularis</name>
    <dbReference type="NCBI Taxonomy" id="3914"/>
    <lineage>
        <taxon>Eukaryota</taxon>
        <taxon>Viridiplantae</taxon>
        <taxon>Streptophyta</taxon>
        <taxon>Embryophyta</taxon>
        <taxon>Tracheophyta</taxon>
        <taxon>Spermatophyta</taxon>
        <taxon>Magnoliopsida</taxon>
        <taxon>eudicotyledons</taxon>
        <taxon>Gunneridae</taxon>
        <taxon>Pentapetalae</taxon>
        <taxon>rosids</taxon>
        <taxon>fabids</taxon>
        <taxon>Fabales</taxon>
        <taxon>Fabaceae</taxon>
        <taxon>Papilionoideae</taxon>
        <taxon>50 kb inversion clade</taxon>
        <taxon>NPAAA clade</taxon>
        <taxon>indigoferoid/millettioid clade</taxon>
        <taxon>Phaseoleae</taxon>
        <taxon>Vigna</taxon>
    </lineage>
</organism>
<keyword evidence="1" id="KW-0472">Membrane</keyword>
<keyword evidence="1" id="KW-1133">Transmembrane helix</keyword>